<evidence type="ECO:0000256" key="6">
    <source>
        <dbReference type="ARBA" id="ARBA00023002"/>
    </source>
</evidence>
<dbReference type="GO" id="GO:0017150">
    <property type="term" value="F:tRNA dihydrouridine synthase activity"/>
    <property type="evidence" value="ECO:0007669"/>
    <property type="project" value="InterPro"/>
</dbReference>
<dbReference type="InterPro" id="IPR018517">
    <property type="entry name" value="tRNA_hU_synthase_CS"/>
</dbReference>
<dbReference type="InterPro" id="IPR024036">
    <property type="entry name" value="tRNA-dHydroUridine_Synthase_C"/>
</dbReference>
<dbReference type="GO" id="GO:0003723">
    <property type="term" value="F:RNA binding"/>
    <property type="evidence" value="ECO:0007669"/>
    <property type="project" value="TreeGrafter"/>
</dbReference>
<evidence type="ECO:0000256" key="2">
    <source>
        <dbReference type="ARBA" id="ARBA00022630"/>
    </source>
</evidence>
<evidence type="ECO:0000256" key="1">
    <source>
        <dbReference type="ARBA" id="ARBA00001917"/>
    </source>
</evidence>
<proteinExistence type="predicted"/>
<accession>A0A556CKJ1</accession>
<keyword evidence="5" id="KW-0521">NADP</keyword>
<feature type="domain" description="DUS-like FMN-binding" evidence="8">
    <location>
        <begin position="33"/>
        <end position="338"/>
    </location>
</feature>
<evidence type="ECO:0000256" key="3">
    <source>
        <dbReference type="ARBA" id="ARBA00022643"/>
    </source>
</evidence>
<dbReference type="CDD" id="cd02801">
    <property type="entry name" value="DUS_like_FMN"/>
    <property type="match status" value="1"/>
</dbReference>
<dbReference type="NCBIfam" id="TIGR00737">
    <property type="entry name" value="nifR3_yhdG"/>
    <property type="match status" value="1"/>
</dbReference>
<evidence type="ECO:0000313" key="10">
    <source>
        <dbReference type="Proteomes" id="UP000316406"/>
    </source>
</evidence>
<gene>
    <name evidence="9" type="primary">dusB</name>
    <name evidence="9" type="ORF">FO013_07125</name>
</gene>
<feature type="region of interest" description="Disordered" evidence="7">
    <location>
        <begin position="343"/>
        <end position="370"/>
    </location>
</feature>
<comment type="caution">
    <text evidence="9">The sequence shown here is derived from an EMBL/GenBank/DDBJ whole genome shotgun (WGS) entry which is preliminary data.</text>
</comment>
<dbReference type="RefSeq" id="WP_143921850.1">
    <property type="nucleotide sequence ID" value="NZ_VLTK01000003.1"/>
</dbReference>
<dbReference type="InterPro" id="IPR035587">
    <property type="entry name" value="DUS-like_FMN-bd"/>
</dbReference>
<dbReference type="InterPro" id="IPR013785">
    <property type="entry name" value="Aldolase_TIM"/>
</dbReference>
<dbReference type="PROSITE" id="PS01136">
    <property type="entry name" value="UPF0034"/>
    <property type="match status" value="1"/>
</dbReference>
<evidence type="ECO:0000313" key="9">
    <source>
        <dbReference type="EMBL" id="TSI17939.1"/>
    </source>
</evidence>
<organism evidence="9 10">
    <name type="scientific">Brevibacterium aurantiacum</name>
    <dbReference type="NCBI Taxonomy" id="273384"/>
    <lineage>
        <taxon>Bacteria</taxon>
        <taxon>Bacillati</taxon>
        <taxon>Actinomycetota</taxon>
        <taxon>Actinomycetes</taxon>
        <taxon>Micrococcales</taxon>
        <taxon>Brevibacteriaceae</taxon>
        <taxon>Brevibacterium</taxon>
    </lineage>
</organism>
<dbReference type="AlphaFoldDB" id="A0A556CKJ1"/>
<comment type="cofactor">
    <cofactor evidence="1">
        <name>FMN</name>
        <dbReference type="ChEBI" id="CHEBI:58210"/>
    </cofactor>
</comment>
<keyword evidence="2" id="KW-0285">Flavoprotein</keyword>
<dbReference type="Gene3D" id="1.10.1200.80">
    <property type="entry name" value="Putative flavin oxidoreducatase, domain 2"/>
    <property type="match status" value="1"/>
</dbReference>
<dbReference type="SUPFAM" id="SSF51395">
    <property type="entry name" value="FMN-linked oxidoreductases"/>
    <property type="match status" value="1"/>
</dbReference>
<keyword evidence="4" id="KW-0819">tRNA processing</keyword>
<evidence type="ECO:0000259" key="8">
    <source>
        <dbReference type="Pfam" id="PF01207"/>
    </source>
</evidence>
<dbReference type="Gene3D" id="3.20.20.70">
    <property type="entry name" value="Aldolase class I"/>
    <property type="match status" value="1"/>
</dbReference>
<dbReference type="GO" id="GO:0050660">
    <property type="term" value="F:flavin adenine dinucleotide binding"/>
    <property type="evidence" value="ECO:0007669"/>
    <property type="project" value="InterPro"/>
</dbReference>
<keyword evidence="10" id="KW-1185">Reference proteome</keyword>
<name>A0A556CKJ1_BREAU</name>
<protein>
    <submittedName>
        <fullName evidence="9">tRNA dihydrouridine synthase DusB</fullName>
    </submittedName>
</protein>
<evidence type="ECO:0000256" key="4">
    <source>
        <dbReference type="ARBA" id="ARBA00022694"/>
    </source>
</evidence>
<evidence type="ECO:0000256" key="5">
    <source>
        <dbReference type="ARBA" id="ARBA00022857"/>
    </source>
</evidence>
<keyword evidence="6" id="KW-0560">Oxidoreductase</keyword>
<sequence length="396" mass="43121">MVSVISPAPESASPATVEPLRIGPIELSSPVVLAPMAGITNTAFRRLCREYGAGLYVTEMVTSRALVERSPKSMRIIQHEPYETPRSVQLYGVDPETIGQAVRMLVDEDRADHIDLNFGCPVPKVTRKGGGSALPWKKDLFKAIVTTAVTEADRGGIPLTVKMRKGIDKDHQTFLDAGETARNAGVAAIALHGRSAADLYSGQADWDAIARLKDHLGDTVPVLGNGDIFAAEDALEMMRRTGCDGVVIGRGCQGRPWLFGDLANALNGSDERFRPGLAEVARAVYKHGEYLAEYYEDEFYGVRDLRKHIAWYFKGYPVGGDLRRQLAMVSSLEELEGLLAQLDQNAPYPGTDAEGSRGRTTRPKKPHLPEGWLDSRVFDVSGKSLLSEAELDISGG</sequence>
<keyword evidence="3" id="KW-0288">FMN</keyword>
<dbReference type="PANTHER" id="PTHR45846:SF1">
    <property type="entry name" value="TRNA-DIHYDROURIDINE(47) SYNTHASE [NAD(P)(+)]-LIKE"/>
    <property type="match status" value="1"/>
</dbReference>
<evidence type="ECO:0000256" key="7">
    <source>
        <dbReference type="SAM" id="MobiDB-lite"/>
    </source>
</evidence>
<dbReference type="PANTHER" id="PTHR45846">
    <property type="entry name" value="TRNA-DIHYDROURIDINE(47) SYNTHASE [NAD(P)(+)]-LIKE"/>
    <property type="match status" value="1"/>
</dbReference>
<dbReference type="EMBL" id="VLTK01000003">
    <property type="protein sequence ID" value="TSI17939.1"/>
    <property type="molecule type" value="Genomic_DNA"/>
</dbReference>
<reference evidence="9 10" key="1">
    <citation type="submission" date="2019-07" db="EMBL/GenBank/DDBJ databases">
        <title>Draft genome sequence of Brevibacterium aurantiacum XU54 isolated from Xinjiang China.</title>
        <authorList>
            <person name="Xu X."/>
        </authorList>
    </citation>
    <scope>NUCLEOTIDE SEQUENCE [LARGE SCALE GENOMIC DNA]</scope>
    <source>
        <strain evidence="9 10">XU54</strain>
    </source>
</reference>
<dbReference type="OrthoDB" id="9764501at2"/>
<dbReference type="Pfam" id="PF01207">
    <property type="entry name" value="Dus"/>
    <property type="match status" value="1"/>
</dbReference>
<dbReference type="Proteomes" id="UP000316406">
    <property type="component" value="Unassembled WGS sequence"/>
</dbReference>
<dbReference type="InterPro" id="IPR004652">
    <property type="entry name" value="DusB-like"/>
</dbReference>